<evidence type="ECO:0000256" key="1">
    <source>
        <dbReference type="SAM" id="SignalP"/>
    </source>
</evidence>
<gene>
    <name evidence="2" type="ORF">GCM10007890_23890</name>
</gene>
<keyword evidence="3" id="KW-1185">Reference proteome</keyword>
<evidence type="ECO:0000313" key="3">
    <source>
        <dbReference type="Proteomes" id="UP001157440"/>
    </source>
</evidence>
<evidence type="ECO:0000313" key="2">
    <source>
        <dbReference type="EMBL" id="GLS70376.1"/>
    </source>
</evidence>
<feature type="signal peptide" evidence="1">
    <location>
        <begin position="1"/>
        <end position="26"/>
    </location>
</feature>
<feature type="chain" id="PRO_5041463708" evidence="1">
    <location>
        <begin position="27"/>
        <end position="72"/>
    </location>
</feature>
<protein>
    <submittedName>
        <fullName evidence="2">Uncharacterized protein</fullName>
    </submittedName>
</protein>
<dbReference type="RefSeq" id="WP_192710094.1">
    <property type="nucleotide sequence ID" value="NZ_BPQZ01000075.1"/>
</dbReference>
<proteinExistence type="predicted"/>
<sequence length="72" mass="7454">MDSALIPALRRNLALFALAFAAAALAFGTVMLTVPPTSEAAVPSVSDDGLIPPVTNCEFLPTGDVDSCTVYR</sequence>
<accession>A0AA37WRL4</accession>
<organism evidence="2 3">
    <name type="scientific">Methylobacterium tardum</name>
    <dbReference type="NCBI Taxonomy" id="374432"/>
    <lineage>
        <taxon>Bacteria</taxon>
        <taxon>Pseudomonadati</taxon>
        <taxon>Pseudomonadota</taxon>
        <taxon>Alphaproteobacteria</taxon>
        <taxon>Hyphomicrobiales</taxon>
        <taxon>Methylobacteriaceae</taxon>
        <taxon>Methylobacterium</taxon>
    </lineage>
</organism>
<reference evidence="3" key="1">
    <citation type="journal article" date="2019" name="Int. J. Syst. Evol. Microbiol.">
        <title>The Global Catalogue of Microorganisms (GCM) 10K type strain sequencing project: providing services to taxonomists for standard genome sequencing and annotation.</title>
        <authorList>
            <consortium name="The Broad Institute Genomics Platform"/>
            <consortium name="The Broad Institute Genome Sequencing Center for Infectious Disease"/>
            <person name="Wu L."/>
            <person name="Ma J."/>
        </authorList>
    </citation>
    <scope>NUCLEOTIDE SEQUENCE [LARGE SCALE GENOMIC DNA]</scope>
    <source>
        <strain evidence="3">NBRC 103632</strain>
    </source>
</reference>
<name>A0AA37WRL4_9HYPH</name>
<comment type="caution">
    <text evidence="2">The sequence shown here is derived from an EMBL/GenBank/DDBJ whole genome shotgun (WGS) entry which is preliminary data.</text>
</comment>
<dbReference type="Proteomes" id="UP001157440">
    <property type="component" value="Unassembled WGS sequence"/>
</dbReference>
<dbReference type="AlphaFoldDB" id="A0AA37WRL4"/>
<keyword evidence="1" id="KW-0732">Signal</keyword>
<dbReference type="EMBL" id="BSPL01000014">
    <property type="protein sequence ID" value="GLS70376.1"/>
    <property type="molecule type" value="Genomic_DNA"/>
</dbReference>